<dbReference type="EMBL" id="KI394767">
    <property type="protein sequence ID" value="ERN01219.1"/>
    <property type="molecule type" value="Genomic_DNA"/>
</dbReference>
<organism evidence="2 3">
    <name type="scientific">Amborella trichopoda</name>
    <dbReference type="NCBI Taxonomy" id="13333"/>
    <lineage>
        <taxon>Eukaryota</taxon>
        <taxon>Viridiplantae</taxon>
        <taxon>Streptophyta</taxon>
        <taxon>Embryophyta</taxon>
        <taxon>Tracheophyta</taxon>
        <taxon>Spermatophyta</taxon>
        <taxon>Magnoliopsida</taxon>
        <taxon>Amborellales</taxon>
        <taxon>Amborellaceae</taxon>
        <taxon>Amborella</taxon>
    </lineage>
</organism>
<dbReference type="SUPFAM" id="SSF49870">
    <property type="entry name" value="Osmotin, thaumatin-like protein"/>
    <property type="match status" value="1"/>
</dbReference>
<feature type="disulfide bond" evidence="1">
    <location>
        <begin position="147"/>
        <end position="157"/>
    </location>
</feature>
<dbReference type="OMA" id="KDACPAY"/>
<dbReference type="InterPro" id="IPR037176">
    <property type="entry name" value="Osmotin/thaumatin-like_sf"/>
</dbReference>
<keyword evidence="1" id="KW-1015">Disulfide bond</keyword>
<evidence type="ECO:0000256" key="1">
    <source>
        <dbReference type="PIRSR" id="PIRSR002703-1"/>
    </source>
</evidence>
<evidence type="ECO:0008006" key="4">
    <source>
        <dbReference type="Google" id="ProtNLM"/>
    </source>
</evidence>
<evidence type="ECO:0000313" key="2">
    <source>
        <dbReference type="EMBL" id="ERN01219.1"/>
    </source>
</evidence>
<dbReference type="PRINTS" id="PR00347">
    <property type="entry name" value="THAUMATIN"/>
</dbReference>
<feature type="disulfide bond" evidence="1">
    <location>
        <begin position="117"/>
        <end position="133"/>
    </location>
</feature>
<sequence>MYHPVIAEGGFYLPPSRAKKIEAPANWSGRLWGRTNCDFGPNPACETGDCSGKLACNGTIGTPPATLVEFSLQPDSSKPSFHDVSLVDGYNLPISVSPRGARCSPTPGCAKDLKSHCPPELRVTDHRGSVVACKSACLAFNLDVFCCRNDYGSPDKCHPSMYSTMFKDACPAYFSYAYDMPPPLYSCVASEYVVTFCPSKWGLDSHQPM</sequence>
<dbReference type="Gene3D" id="2.60.110.10">
    <property type="entry name" value="Thaumatin"/>
    <property type="match status" value="1"/>
</dbReference>
<protein>
    <recommendedName>
        <fullName evidence="4">Thaumatin-like protein</fullName>
    </recommendedName>
</protein>
<gene>
    <name evidence="2" type="ORF">AMTR_s00002p00239680</name>
</gene>
<dbReference type="SMART" id="SM00205">
    <property type="entry name" value="THN"/>
    <property type="match status" value="1"/>
</dbReference>
<name>W1P0S5_AMBTC</name>
<dbReference type="PANTHER" id="PTHR31048">
    <property type="entry name" value="OS03G0233200 PROTEIN"/>
    <property type="match status" value="1"/>
</dbReference>
<feature type="disulfide bond" evidence="1">
    <location>
        <begin position="50"/>
        <end position="56"/>
    </location>
</feature>
<feature type="disulfide bond" evidence="1">
    <location>
        <begin position="37"/>
        <end position="45"/>
    </location>
</feature>
<proteinExistence type="predicted"/>
<dbReference type="HOGENOM" id="CLU_043181_0_1_1"/>
<keyword evidence="3" id="KW-1185">Reference proteome</keyword>
<dbReference type="Gramene" id="ERN01219">
    <property type="protein sequence ID" value="ERN01219"/>
    <property type="gene ID" value="AMTR_s00002p00239680"/>
</dbReference>
<dbReference type="InterPro" id="IPR001938">
    <property type="entry name" value="Thaumatin"/>
</dbReference>
<dbReference type="PROSITE" id="PS51367">
    <property type="entry name" value="THAUMATIN_2"/>
    <property type="match status" value="1"/>
</dbReference>
<reference evidence="3" key="1">
    <citation type="journal article" date="2013" name="Science">
        <title>The Amborella genome and the evolution of flowering plants.</title>
        <authorList>
            <consortium name="Amborella Genome Project"/>
        </authorList>
    </citation>
    <scope>NUCLEOTIDE SEQUENCE [LARGE SCALE GENOMIC DNA]</scope>
</reference>
<dbReference type="eggNOG" id="ENOG502QUDQ">
    <property type="taxonomic scope" value="Eukaryota"/>
</dbReference>
<dbReference type="Proteomes" id="UP000017836">
    <property type="component" value="Unassembled WGS sequence"/>
</dbReference>
<feature type="disulfide bond" evidence="1">
    <location>
        <begin position="137"/>
        <end position="146"/>
    </location>
</feature>
<dbReference type="Pfam" id="PF00314">
    <property type="entry name" value="Thaumatin"/>
    <property type="match status" value="1"/>
</dbReference>
<evidence type="ECO:0000313" key="3">
    <source>
        <dbReference type="Proteomes" id="UP000017836"/>
    </source>
</evidence>
<feature type="disulfide bond" evidence="1">
    <location>
        <begin position="109"/>
        <end position="170"/>
    </location>
</feature>
<dbReference type="AlphaFoldDB" id="W1P0S5"/>
<accession>W1P0S5</accession>
<dbReference type="GO" id="GO:0006952">
    <property type="term" value="P:defense response"/>
    <property type="evidence" value="ECO:0000318"/>
    <property type="project" value="GO_Central"/>
</dbReference>
<dbReference type="PIRSF" id="PIRSF002703">
    <property type="entry name" value="Thaumatin"/>
    <property type="match status" value="1"/>
</dbReference>
<dbReference type="CDD" id="cd09218">
    <property type="entry name" value="TLP-PA"/>
    <property type="match status" value="1"/>
</dbReference>
<dbReference type="FunFam" id="2.60.110.10:FF:000004">
    <property type="entry name" value="THAUMATIN-LIKE PROTEIN 1"/>
    <property type="match status" value="1"/>
</dbReference>